<dbReference type="HOGENOM" id="CLU_3089937_0_0_1"/>
<organism evidence="3">
    <name type="scientific">Arabidopsis lyrata subsp. lyrata</name>
    <name type="common">Lyre-leaved rock-cress</name>
    <dbReference type="NCBI Taxonomy" id="81972"/>
    <lineage>
        <taxon>Eukaryota</taxon>
        <taxon>Viridiplantae</taxon>
        <taxon>Streptophyta</taxon>
        <taxon>Embryophyta</taxon>
        <taxon>Tracheophyta</taxon>
        <taxon>Spermatophyta</taxon>
        <taxon>Magnoliopsida</taxon>
        <taxon>eudicotyledons</taxon>
        <taxon>Gunneridae</taxon>
        <taxon>Pentapetalae</taxon>
        <taxon>rosids</taxon>
        <taxon>malvids</taxon>
        <taxon>Brassicales</taxon>
        <taxon>Brassicaceae</taxon>
        <taxon>Camelineae</taxon>
        <taxon>Arabidopsis</taxon>
    </lineage>
</organism>
<evidence type="ECO:0000313" key="3">
    <source>
        <dbReference type="Proteomes" id="UP000008694"/>
    </source>
</evidence>
<evidence type="ECO:0000313" key="2">
    <source>
        <dbReference type="EMBL" id="EFH63898.1"/>
    </source>
</evidence>
<proteinExistence type="predicted"/>
<evidence type="ECO:0000259" key="1">
    <source>
        <dbReference type="Pfam" id="PF00112"/>
    </source>
</evidence>
<dbReference type="MEROPS" id="C01.A41"/>
<gene>
    <name evidence="2" type="ORF">ARALYDRAFT_677196</name>
</gene>
<name>D7KTT4_ARALL</name>
<dbReference type="Gene3D" id="3.90.70.10">
    <property type="entry name" value="Cysteine proteinases"/>
    <property type="match status" value="1"/>
</dbReference>
<dbReference type="InterPro" id="IPR038765">
    <property type="entry name" value="Papain-like_cys_pep_sf"/>
</dbReference>
<sequence>MQKDESEMVTISGYQDIPTNEEKSLLKALANQPISVAIEASGRDFQLYKGVS</sequence>
<dbReference type="eggNOG" id="KOG1543">
    <property type="taxonomic scope" value="Eukaryota"/>
</dbReference>
<dbReference type="GO" id="GO:0008234">
    <property type="term" value="F:cysteine-type peptidase activity"/>
    <property type="evidence" value="ECO:0007669"/>
    <property type="project" value="InterPro"/>
</dbReference>
<reference evidence="3" key="1">
    <citation type="journal article" date="2011" name="Nat. Genet.">
        <title>The Arabidopsis lyrata genome sequence and the basis of rapid genome size change.</title>
        <authorList>
            <person name="Hu T.T."/>
            <person name="Pattyn P."/>
            <person name="Bakker E.G."/>
            <person name="Cao J."/>
            <person name="Cheng J.-F."/>
            <person name="Clark R.M."/>
            <person name="Fahlgren N."/>
            <person name="Fawcett J.A."/>
            <person name="Grimwood J."/>
            <person name="Gundlach H."/>
            <person name="Haberer G."/>
            <person name="Hollister J.D."/>
            <person name="Ossowski S."/>
            <person name="Ottilar R.P."/>
            <person name="Salamov A.A."/>
            <person name="Schneeberger K."/>
            <person name="Spannagl M."/>
            <person name="Wang X."/>
            <person name="Yang L."/>
            <person name="Nasrallah M.E."/>
            <person name="Bergelson J."/>
            <person name="Carrington J.C."/>
            <person name="Gaut B.S."/>
            <person name="Schmutz J."/>
            <person name="Mayer K.F.X."/>
            <person name="Van de Peer Y."/>
            <person name="Grigoriev I.V."/>
            <person name="Nordborg M."/>
            <person name="Weigel D."/>
            <person name="Guo Y.-L."/>
        </authorList>
    </citation>
    <scope>NUCLEOTIDE SEQUENCE [LARGE SCALE GENOMIC DNA]</scope>
    <source>
        <strain evidence="3">cv. MN47</strain>
    </source>
</reference>
<dbReference type="SUPFAM" id="SSF54001">
    <property type="entry name" value="Cysteine proteinases"/>
    <property type="match status" value="1"/>
</dbReference>
<dbReference type="GO" id="GO:0006508">
    <property type="term" value="P:proteolysis"/>
    <property type="evidence" value="ECO:0007669"/>
    <property type="project" value="InterPro"/>
</dbReference>
<keyword evidence="3" id="KW-1185">Reference proteome</keyword>
<dbReference type="AlphaFoldDB" id="D7KTT4"/>
<dbReference type="Proteomes" id="UP000008694">
    <property type="component" value="Unassembled WGS sequence"/>
</dbReference>
<dbReference type="EMBL" id="GL348714">
    <property type="protein sequence ID" value="EFH63898.1"/>
    <property type="molecule type" value="Genomic_DNA"/>
</dbReference>
<dbReference type="InterPro" id="IPR000668">
    <property type="entry name" value="Peptidase_C1A_C"/>
</dbReference>
<protein>
    <submittedName>
        <fullName evidence="2">Predicted protein</fullName>
    </submittedName>
</protein>
<feature type="domain" description="Peptidase C1A papain C-terminal" evidence="1">
    <location>
        <begin position="4"/>
        <end position="50"/>
    </location>
</feature>
<dbReference type="Pfam" id="PF00112">
    <property type="entry name" value="Peptidase_C1"/>
    <property type="match status" value="1"/>
</dbReference>
<dbReference type="STRING" id="81972.D7KTT4"/>
<accession>D7KTT4</accession>
<dbReference type="Gramene" id="Al_scaffold_0002_2346">
    <property type="protein sequence ID" value="Al_scaffold_0002_2346"/>
    <property type="gene ID" value="Al_scaffold_0002_2346"/>
</dbReference>